<dbReference type="Gene3D" id="3.40.960.10">
    <property type="entry name" value="VSR Endonuclease"/>
    <property type="match status" value="1"/>
</dbReference>
<proteinExistence type="predicted"/>
<protein>
    <submittedName>
        <fullName evidence="1">Uncharacterized protein</fullName>
    </submittedName>
</protein>
<evidence type="ECO:0000313" key="1">
    <source>
        <dbReference type="EMBL" id="KKN38278.1"/>
    </source>
</evidence>
<organism evidence="1">
    <name type="scientific">marine sediment metagenome</name>
    <dbReference type="NCBI Taxonomy" id="412755"/>
    <lineage>
        <taxon>unclassified sequences</taxon>
        <taxon>metagenomes</taxon>
        <taxon>ecological metagenomes</taxon>
    </lineage>
</organism>
<dbReference type="EMBL" id="LAZR01001841">
    <property type="protein sequence ID" value="KKN38278.1"/>
    <property type="molecule type" value="Genomic_DNA"/>
</dbReference>
<reference evidence="1" key="1">
    <citation type="journal article" date="2015" name="Nature">
        <title>Complex archaea that bridge the gap between prokaryotes and eukaryotes.</title>
        <authorList>
            <person name="Spang A."/>
            <person name="Saw J.H."/>
            <person name="Jorgensen S.L."/>
            <person name="Zaremba-Niedzwiedzka K."/>
            <person name="Martijn J."/>
            <person name="Lind A.E."/>
            <person name="van Eijk R."/>
            <person name="Schleper C."/>
            <person name="Guy L."/>
            <person name="Ettema T.J."/>
        </authorList>
    </citation>
    <scope>NUCLEOTIDE SEQUENCE</scope>
</reference>
<name>A0A0F9T9Y0_9ZZZZ</name>
<accession>A0A0F9T9Y0</accession>
<dbReference type="AlphaFoldDB" id="A0A0F9T9Y0"/>
<comment type="caution">
    <text evidence="1">The sequence shown here is derived from an EMBL/GenBank/DDBJ whole genome shotgun (WGS) entry which is preliminary data.</text>
</comment>
<sequence>MPRQVCDTKTFIQKAQAKHGDRYDYSRVVYRGGNTEVAIGCEEHKFFMQKPVNHLQGHGCHLCTLATSKASADRFIRKAKVKHGDHYGYELVEYKGPNHKVVIVCTVPGHGPFAQLASGHLAGKEGCPDCRRSAARDRLQKPQGQVIEEFRAVHGARYNYDQVQYTGTHNHVLIECDTHGVFSQVSGHHRKGHGCPVCGNERTKKATKGTKRKMPKWDLKSRGEHFVERAIELHGDQYGYGFVVYNKATEPVILVCSEHNLFEQMPTIHLQGSGCPACGDLRGKGKRWSTEDFVAKARQAHGDRYDYSQVDYKHNNTKVWLVCTLHGRYFQTPRAHLDGQHCPKCSSISGAKKSRVTKEGFLAQAKRVHGNKYKYLEWSGRAEKVLIECPAHGKFKMAHDLHLQGRGCPRCSFARTGKDARYSTAEFVELAIEKHGDKYDYSEVDYQTNEQPVTLYCPQHGSFDQRAGNHLKGHGCPACNASKGETEVARWLNDYNVTYVQQWTDHDCIAIERKARFDFYITDHKVLIEYDGKQHHEALPNMCGSPQTPKEAAITLKKIQTSDRNKNAWAKANNIMMIRIRYDEDVAKALNQRLLPLIENSF</sequence>
<gene>
    <name evidence="1" type="ORF">LCGC14_0755170</name>
</gene>